<sequence length="121" mass="13251">MKFFLALFLAVLAVTTGTSAAGPSLGDKRDATTAVCQCYYSYNTANNQCEKKCYDNYKDLGPDQDCPCPYGLSRSSECTCEDKYLGLGRCQHECWVKMYHPNCPGGKDECRALVGNSCPCA</sequence>
<evidence type="ECO:0000256" key="1">
    <source>
        <dbReference type="SAM" id="SignalP"/>
    </source>
</evidence>
<keyword evidence="3" id="KW-1185">Reference proteome</keyword>
<feature type="signal peptide" evidence="1">
    <location>
        <begin position="1"/>
        <end position="20"/>
    </location>
</feature>
<dbReference type="AlphaFoldDB" id="A0AAN9BBF0"/>
<dbReference type="EMBL" id="JBAMIC010000010">
    <property type="protein sequence ID" value="KAK7101991.1"/>
    <property type="molecule type" value="Genomic_DNA"/>
</dbReference>
<feature type="chain" id="PRO_5043005232" evidence="1">
    <location>
        <begin position="21"/>
        <end position="121"/>
    </location>
</feature>
<dbReference type="Proteomes" id="UP001374579">
    <property type="component" value="Unassembled WGS sequence"/>
</dbReference>
<comment type="caution">
    <text evidence="2">The sequence shown here is derived from an EMBL/GenBank/DDBJ whole genome shotgun (WGS) entry which is preliminary data.</text>
</comment>
<evidence type="ECO:0000313" key="2">
    <source>
        <dbReference type="EMBL" id="KAK7101991.1"/>
    </source>
</evidence>
<keyword evidence="1" id="KW-0732">Signal</keyword>
<organism evidence="2 3">
    <name type="scientific">Littorina saxatilis</name>
    <dbReference type="NCBI Taxonomy" id="31220"/>
    <lineage>
        <taxon>Eukaryota</taxon>
        <taxon>Metazoa</taxon>
        <taxon>Spiralia</taxon>
        <taxon>Lophotrochozoa</taxon>
        <taxon>Mollusca</taxon>
        <taxon>Gastropoda</taxon>
        <taxon>Caenogastropoda</taxon>
        <taxon>Littorinimorpha</taxon>
        <taxon>Littorinoidea</taxon>
        <taxon>Littorinidae</taxon>
        <taxon>Littorina</taxon>
    </lineage>
</organism>
<reference evidence="2 3" key="1">
    <citation type="submission" date="2024-02" db="EMBL/GenBank/DDBJ databases">
        <title>Chromosome-scale genome assembly of the rough periwinkle Littorina saxatilis.</title>
        <authorList>
            <person name="De Jode A."/>
            <person name="Faria R."/>
            <person name="Formenti G."/>
            <person name="Sims Y."/>
            <person name="Smith T.P."/>
            <person name="Tracey A."/>
            <person name="Wood J.M.D."/>
            <person name="Zagrodzka Z.B."/>
            <person name="Johannesson K."/>
            <person name="Butlin R.K."/>
            <person name="Leder E.H."/>
        </authorList>
    </citation>
    <scope>NUCLEOTIDE SEQUENCE [LARGE SCALE GENOMIC DNA]</scope>
    <source>
        <strain evidence="2">Snail1</strain>
        <tissue evidence="2">Muscle</tissue>
    </source>
</reference>
<accession>A0AAN9BBF0</accession>
<protein>
    <submittedName>
        <fullName evidence="2">Uncharacterized protein</fullName>
    </submittedName>
</protein>
<proteinExistence type="predicted"/>
<name>A0AAN9BBF0_9CAEN</name>
<evidence type="ECO:0000313" key="3">
    <source>
        <dbReference type="Proteomes" id="UP001374579"/>
    </source>
</evidence>
<gene>
    <name evidence="2" type="ORF">V1264_020287</name>
</gene>